<evidence type="ECO:0000256" key="8">
    <source>
        <dbReference type="SAM" id="MobiDB-lite"/>
    </source>
</evidence>
<reference evidence="10" key="1">
    <citation type="journal article" date="2014" name="BMC Genomics">
        <title>Characterizing the developmental transcriptome of the oriental fruit fly, Bactrocera dorsalis (Diptera: Tephritidae) through comparative genomic analysis with Drosophila melanogaster utilizing modENCODE datasets.</title>
        <authorList>
            <person name="Geib S.M."/>
            <person name="Calla B."/>
            <person name="Hall B."/>
            <person name="Hou S."/>
            <person name="Manoukis N.C."/>
        </authorList>
    </citation>
    <scope>NUCLEOTIDE SEQUENCE</scope>
    <source>
        <strain evidence="10">Punador</strain>
    </source>
</reference>
<dbReference type="InterPro" id="IPR013087">
    <property type="entry name" value="Znf_C2H2_type"/>
</dbReference>
<keyword evidence="4 7" id="KW-0863">Zinc-finger</keyword>
<gene>
    <name evidence="10" type="primary">ZNF2</name>
</gene>
<dbReference type="SMART" id="SM00355">
    <property type="entry name" value="ZnF_C2H2"/>
    <property type="match status" value="9"/>
</dbReference>
<evidence type="ECO:0000256" key="5">
    <source>
        <dbReference type="ARBA" id="ARBA00022833"/>
    </source>
</evidence>
<sequence length="918" mass="105022">MAEEMVQIKQEPLEIIYAAEMDDIEGDATNQSSSSRSNEGSFDVSDKRAYSLIKAVNTGNFSANVTIKVEPDLYEYTNAEATEFDDDINQQNSMSSASMAQNVQVKEEPVDDYLYIAEDCNMSENLPYSANVTPTDEDQLNLLTNDFQVVDEHENIITITATDLSPNNTELAYMPKLKQNGPMCNRRTKKYMCKICLKRCFEEIHYRQHMEQHRKNRLYCTRKACDNWFFTLEECENHEQLVHDIKHLKCDVCNHKFQNFEQMCQHKETMHSKLKRFVCSMCRDWFISKIELHEHWQSLPDRCGRMISILNETPKLTKSIEEVLTTNTYKFKNATSYAPAGLKLRLKPTLFKNTEQQSNTKMLDDTVEIKTEPVDYEMILPDFPVKVKRESTNNTEINKSSLASEERVGPPLKLRIRKELLTPAASESENVVSTPTQEVKTNPLSHLLAQRITSKFSLKSVPKYFNLANKAGEEKMKKPAHTTSPQSLLKSSVALQQRNTNATQTAKVSPKSEHMPKMLKLSSNFKIVKMLPKDTQPTLVKLGINNPLQQATIKRTLPKANTPQVSLLAKTEKLMPMPETPLNWQKDATNNRQFAIQQVEVPPLNKVVAAAKLESVTKTNTEISLTELLNDVIVHKSEQNAEMIAQNIDIKTENIKTEFDEDMITLQYDDDLSAATFSDSSSNATSLRIYREDGDLPPRPRSPHLTRNRCRSKPKVNPEGYICPKCSRRYSTRSMIREHMRNSCGRNPQHECDVCHKFFFSTSTLNCHRTIHTGVLPHKCNYCDKRFRTRGQVTVHHRTHTGERPFVCEICSQSFTHRETLISHLSRHIGMKRYKCYGCNKQFSCISGLSMHRATRPETCGQFELNTRAIGPRVRVIRGRVVFEPQPADPDDDAAEGDDNMNADTVDVPEVLSEIQNK</sequence>
<feature type="domain" description="C2H2-type" evidence="9">
    <location>
        <begin position="248"/>
        <end position="276"/>
    </location>
</feature>
<evidence type="ECO:0000256" key="1">
    <source>
        <dbReference type="ARBA" id="ARBA00004123"/>
    </source>
</evidence>
<feature type="compositionally biased region" description="Basic and acidic residues" evidence="8">
    <location>
        <begin position="689"/>
        <end position="698"/>
    </location>
</feature>
<dbReference type="GO" id="GO:0005634">
    <property type="term" value="C:nucleus"/>
    <property type="evidence" value="ECO:0007669"/>
    <property type="project" value="UniProtKB-SubCell"/>
</dbReference>
<accession>A0A034WDU2</accession>
<dbReference type="KEGG" id="bdr:105223377"/>
<dbReference type="PROSITE" id="PS50157">
    <property type="entry name" value="ZINC_FINGER_C2H2_2"/>
    <property type="match status" value="5"/>
</dbReference>
<feature type="compositionally biased region" description="Acidic residues" evidence="8">
    <location>
        <begin position="889"/>
        <end position="901"/>
    </location>
</feature>
<evidence type="ECO:0000259" key="9">
    <source>
        <dbReference type="PROSITE" id="PS50157"/>
    </source>
</evidence>
<keyword evidence="5" id="KW-0862">Zinc</keyword>
<dbReference type="PROSITE" id="PS00028">
    <property type="entry name" value="ZINC_FINGER_C2H2_1"/>
    <property type="match status" value="5"/>
</dbReference>
<dbReference type="RefSeq" id="XP_011199395.2">
    <property type="nucleotide sequence ID" value="XM_011201093.4"/>
</dbReference>
<keyword evidence="6" id="KW-0539">Nucleus</keyword>
<dbReference type="GeneID" id="105223377"/>
<comment type="subcellular location">
    <subcellularLocation>
        <location evidence="1">Nucleus</location>
    </subcellularLocation>
</comment>
<protein>
    <submittedName>
        <fullName evidence="10">Zinc finger protein 2</fullName>
    </submittedName>
</protein>
<evidence type="ECO:0000256" key="2">
    <source>
        <dbReference type="ARBA" id="ARBA00022723"/>
    </source>
</evidence>
<dbReference type="InterPro" id="IPR036236">
    <property type="entry name" value="Znf_C2H2_sf"/>
</dbReference>
<feature type="region of interest" description="Disordered" evidence="8">
    <location>
        <begin position="688"/>
        <end position="713"/>
    </location>
</feature>
<feature type="region of interest" description="Disordered" evidence="8">
    <location>
        <begin position="884"/>
        <end position="918"/>
    </location>
</feature>
<keyword evidence="2" id="KW-0479">Metal-binding</keyword>
<feature type="compositionally biased region" description="Basic residues" evidence="8">
    <location>
        <begin position="701"/>
        <end position="713"/>
    </location>
</feature>
<feature type="domain" description="C2H2-type" evidence="9">
    <location>
        <begin position="750"/>
        <end position="777"/>
    </location>
</feature>
<dbReference type="PANTHER" id="PTHR24394:SF29">
    <property type="entry name" value="MYONEURIN"/>
    <property type="match status" value="1"/>
</dbReference>
<evidence type="ECO:0000256" key="4">
    <source>
        <dbReference type="ARBA" id="ARBA00022771"/>
    </source>
</evidence>
<evidence type="ECO:0000256" key="7">
    <source>
        <dbReference type="PROSITE-ProRule" id="PRU00042"/>
    </source>
</evidence>
<keyword evidence="3" id="KW-0677">Repeat</keyword>
<evidence type="ECO:0000256" key="3">
    <source>
        <dbReference type="ARBA" id="ARBA00022737"/>
    </source>
</evidence>
<dbReference type="GO" id="GO:0000981">
    <property type="term" value="F:DNA-binding transcription factor activity, RNA polymerase II-specific"/>
    <property type="evidence" value="ECO:0007669"/>
    <property type="project" value="TreeGrafter"/>
</dbReference>
<dbReference type="PANTHER" id="PTHR24394">
    <property type="entry name" value="ZINC FINGER PROTEIN"/>
    <property type="match status" value="1"/>
</dbReference>
<dbReference type="FunFam" id="3.30.160.60:FF:000446">
    <property type="entry name" value="Zinc finger protein"/>
    <property type="match status" value="1"/>
</dbReference>
<organism evidence="10">
    <name type="scientific">Bactrocera dorsalis</name>
    <name type="common">Oriental fruit fly</name>
    <name type="synonym">Dacus dorsalis</name>
    <dbReference type="NCBI Taxonomy" id="27457"/>
    <lineage>
        <taxon>Eukaryota</taxon>
        <taxon>Metazoa</taxon>
        <taxon>Ecdysozoa</taxon>
        <taxon>Arthropoda</taxon>
        <taxon>Hexapoda</taxon>
        <taxon>Insecta</taxon>
        <taxon>Pterygota</taxon>
        <taxon>Neoptera</taxon>
        <taxon>Endopterygota</taxon>
        <taxon>Diptera</taxon>
        <taxon>Brachycera</taxon>
        <taxon>Muscomorpha</taxon>
        <taxon>Tephritoidea</taxon>
        <taxon>Tephritidae</taxon>
        <taxon>Bactrocera</taxon>
        <taxon>Bactrocera</taxon>
    </lineage>
</organism>
<dbReference type="AlphaFoldDB" id="A0A034WDU2"/>
<dbReference type="Pfam" id="PF00096">
    <property type="entry name" value="zf-C2H2"/>
    <property type="match status" value="3"/>
</dbReference>
<feature type="domain" description="C2H2-type" evidence="9">
    <location>
        <begin position="721"/>
        <end position="748"/>
    </location>
</feature>
<feature type="domain" description="C2H2-type" evidence="9">
    <location>
        <begin position="806"/>
        <end position="833"/>
    </location>
</feature>
<proteinExistence type="predicted"/>
<dbReference type="GO" id="GO:0008270">
    <property type="term" value="F:zinc ion binding"/>
    <property type="evidence" value="ECO:0007669"/>
    <property type="project" value="UniProtKB-KW"/>
</dbReference>
<dbReference type="EMBL" id="GAKP01005251">
    <property type="protein sequence ID" value="JAC53701.1"/>
    <property type="molecule type" value="Transcribed_RNA"/>
</dbReference>
<name>A0A034WDU2_BACDO</name>
<dbReference type="Gene3D" id="3.30.160.60">
    <property type="entry name" value="Classic Zinc Finger"/>
    <property type="match status" value="4"/>
</dbReference>
<feature type="domain" description="C2H2-type" evidence="9">
    <location>
        <begin position="778"/>
        <end position="805"/>
    </location>
</feature>
<evidence type="ECO:0000313" key="10">
    <source>
        <dbReference type="EMBL" id="JAC53701.1"/>
    </source>
</evidence>
<dbReference type="OrthoDB" id="3437960at2759"/>
<dbReference type="FunFam" id="3.30.160.60:FF:000065">
    <property type="entry name" value="B-cell CLL/lymphoma 6, member B"/>
    <property type="match status" value="1"/>
</dbReference>
<dbReference type="SUPFAM" id="SSF57667">
    <property type="entry name" value="beta-beta-alpha zinc fingers"/>
    <property type="match status" value="3"/>
</dbReference>
<evidence type="ECO:0000256" key="6">
    <source>
        <dbReference type="ARBA" id="ARBA00023242"/>
    </source>
</evidence>